<evidence type="ECO:0000256" key="2">
    <source>
        <dbReference type="ARBA" id="ARBA00022448"/>
    </source>
</evidence>
<accession>D5ED50</accession>
<dbReference type="InterPro" id="IPR050790">
    <property type="entry name" value="ExbB/TolQ_transport"/>
</dbReference>
<evidence type="ECO:0000256" key="8">
    <source>
        <dbReference type="RuleBase" id="RU004057"/>
    </source>
</evidence>
<dbReference type="STRING" id="572547.Amico_0339"/>
<evidence type="ECO:0000256" key="4">
    <source>
        <dbReference type="ARBA" id="ARBA00022692"/>
    </source>
</evidence>
<dbReference type="Proteomes" id="UP000002366">
    <property type="component" value="Chromosome"/>
</dbReference>
<feature type="transmembrane region" description="Helical" evidence="9">
    <location>
        <begin position="6"/>
        <end position="26"/>
    </location>
</feature>
<feature type="transmembrane region" description="Helical" evidence="9">
    <location>
        <begin position="149"/>
        <end position="174"/>
    </location>
</feature>
<protein>
    <submittedName>
        <fullName evidence="11">MotA/TolQ/ExbB proton channel</fullName>
    </submittedName>
</protein>
<reference evidence="11 12" key="1">
    <citation type="journal article" date="2010" name="Stand. Genomic Sci.">
        <title>Complete genome sequence of Aminobacterium colombiense type strain (ALA-1).</title>
        <authorList>
            <person name="Chertkov O."/>
            <person name="Sikorski J."/>
            <person name="Brambilla E."/>
            <person name="Lapidus A."/>
            <person name="Copeland A."/>
            <person name="Glavina Del Rio T."/>
            <person name="Nolan M."/>
            <person name="Lucas S."/>
            <person name="Tice H."/>
            <person name="Cheng J.F."/>
            <person name="Han C."/>
            <person name="Detter J.C."/>
            <person name="Bruce D."/>
            <person name="Tapia R."/>
            <person name="Goodwin L."/>
            <person name="Pitluck S."/>
            <person name="Liolios K."/>
            <person name="Ivanova N."/>
            <person name="Mavromatis K."/>
            <person name="Ovchinnikova G."/>
            <person name="Pati A."/>
            <person name="Chen A."/>
            <person name="Palaniappan K."/>
            <person name="Land M."/>
            <person name="Hauser L."/>
            <person name="Chang Y.J."/>
            <person name="Jeffries C.D."/>
            <person name="Spring S."/>
            <person name="Rohde M."/>
            <person name="Goker M."/>
            <person name="Bristow J."/>
            <person name="Eisen J.A."/>
            <person name="Markowitz V."/>
            <person name="Hugenholtz P."/>
            <person name="Kyrpides N.C."/>
            <person name="Klenk H.P."/>
        </authorList>
    </citation>
    <scope>NUCLEOTIDE SEQUENCE [LARGE SCALE GENOMIC DNA]</scope>
    <source>
        <strain evidence="12">DSM 12261 / ALA-1</strain>
    </source>
</reference>
<comment type="subcellular location">
    <subcellularLocation>
        <location evidence="1">Cell membrane</location>
        <topology evidence="1">Multi-pass membrane protein</topology>
    </subcellularLocation>
    <subcellularLocation>
        <location evidence="8">Membrane</location>
        <topology evidence="8">Multi-pass membrane protein</topology>
    </subcellularLocation>
</comment>
<dbReference type="PANTHER" id="PTHR30625">
    <property type="entry name" value="PROTEIN TOLQ"/>
    <property type="match status" value="1"/>
</dbReference>
<proteinExistence type="inferred from homology"/>
<evidence type="ECO:0000256" key="6">
    <source>
        <dbReference type="ARBA" id="ARBA00022989"/>
    </source>
</evidence>
<evidence type="ECO:0000256" key="5">
    <source>
        <dbReference type="ARBA" id="ARBA00022927"/>
    </source>
</evidence>
<dbReference type="Pfam" id="PF01618">
    <property type="entry name" value="MotA_ExbB"/>
    <property type="match status" value="1"/>
</dbReference>
<feature type="transmembrane region" description="Helical" evidence="9">
    <location>
        <begin position="106"/>
        <end position="129"/>
    </location>
</feature>
<keyword evidence="4 9" id="KW-0812">Transmembrane</keyword>
<dbReference type="GO" id="GO:0005886">
    <property type="term" value="C:plasma membrane"/>
    <property type="evidence" value="ECO:0007669"/>
    <property type="project" value="UniProtKB-SubCell"/>
</dbReference>
<organism evidence="11 12">
    <name type="scientific">Aminobacterium colombiense (strain DSM 12261 / ALA-1)</name>
    <dbReference type="NCBI Taxonomy" id="572547"/>
    <lineage>
        <taxon>Bacteria</taxon>
        <taxon>Thermotogati</taxon>
        <taxon>Synergistota</taxon>
        <taxon>Synergistia</taxon>
        <taxon>Synergistales</taxon>
        <taxon>Aminobacteriaceae</taxon>
        <taxon>Aminobacterium</taxon>
    </lineage>
</organism>
<comment type="similarity">
    <text evidence="8">Belongs to the exbB/tolQ family.</text>
</comment>
<evidence type="ECO:0000256" key="1">
    <source>
        <dbReference type="ARBA" id="ARBA00004651"/>
    </source>
</evidence>
<feature type="domain" description="MotA/TolQ/ExbB proton channel" evidence="10">
    <location>
        <begin position="69"/>
        <end position="184"/>
    </location>
</feature>
<dbReference type="InterPro" id="IPR002898">
    <property type="entry name" value="MotA_ExbB_proton_chnl"/>
</dbReference>
<keyword evidence="5 8" id="KW-0653">Protein transport</keyword>
<keyword evidence="12" id="KW-1185">Reference proteome</keyword>
<dbReference type="eggNOG" id="COG0811">
    <property type="taxonomic scope" value="Bacteria"/>
</dbReference>
<evidence type="ECO:0000256" key="7">
    <source>
        <dbReference type="ARBA" id="ARBA00023136"/>
    </source>
</evidence>
<keyword evidence="6 9" id="KW-1133">Transmembrane helix</keyword>
<evidence type="ECO:0000313" key="11">
    <source>
        <dbReference type="EMBL" id="ADE56482.1"/>
    </source>
</evidence>
<dbReference type="GO" id="GO:0017038">
    <property type="term" value="P:protein import"/>
    <property type="evidence" value="ECO:0007669"/>
    <property type="project" value="TreeGrafter"/>
</dbReference>
<dbReference type="EMBL" id="CP001997">
    <property type="protein sequence ID" value="ADE56482.1"/>
    <property type="molecule type" value="Genomic_DNA"/>
</dbReference>
<gene>
    <name evidence="11" type="ordered locus">Amico_0339</name>
</gene>
<evidence type="ECO:0000256" key="3">
    <source>
        <dbReference type="ARBA" id="ARBA00022475"/>
    </source>
</evidence>
<evidence type="ECO:0000313" key="12">
    <source>
        <dbReference type="Proteomes" id="UP000002366"/>
    </source>
</evidence>
<keyword evidence="2 8" id="KW-0813">Transport</keyword>
<sequence>MGIMRAGGPIMWVIFVLSIIALGVFIERVLFFRRSSTDPEKLELALSEALYENDAEKATQIAKSGDSSLHRLFIAAVAHWQVDTEAFKLLLEQQIRRELFRWIKGLTLLGTISRVAPLLGLLGTVLGMVEIFRGLPQASQSPMIALSGGIWQALLTTVAGLSIAVPTVLAYTYLNAKIDDQEETLYRGADFLIREKLTAGTKAPHGKDK</sequence>
<dbReference type="AlphaFoldDB" id="D5ED50"/>
<evidence type="ECO:0000259" key="10">
    <source>
        <dbReference type="Pfam" id="PF01618"/>
    </source>
</evidence>
<keyword evidence="7 9" id="KW-0472">Membrane</keyword>
<dbReference type="RefSeq" id="WP_013047748.1">
    <property type="nucleotide sequence ID" value="NC_014011.1"/>
</dbReference>
<evidence type="ECO:0000256" key="9">
    <source>
        <dbReference type="SAM" id="Phobius"/>
    </source>
</evidence>
<keyword evidence="3" id="KW-1003">Cell membrane</keyword>
<name>D5ED50_AMICL</name>
<dbReference type="HOGENOM" id="CLU_053325_4_5_0"/>
<dbReference type="PANTHER" id="PTHR30625:SF15">
    <property type="entry name" value="BIOPOLYMER TRANSPORT PROTEIN EXBB"/>
    <property type="match status" value="1"/>
</dbReference>
<dbReference type="KEGG" id="aco:Amico_0339"/>